<keyword evidence="2" id="KW-0813">Transport</keyword>
<dbReference type="AlphaFoldDB" id="A0A0D2QB22"/>
<dbReference type="Gene3D" id="1.20.1250.20">
    <property type="entry name" value="MFS general substrate transporter like domains"/>
    <property type="match status" value="2"/>
</dbReference>
<dbReference type="Proteomes" id="UP000054270">
    <property type="component" value="Unassembled WGS sequence"/>
</dbReference>
<feature type="transmembrane region" description="Helical" evidence="7">
    <location>
        <begin position="82"/>
        <end position="104"/>
    </location>
</feature>
<feature type="compositionally biased region" description="Polar residues" evidence="6">
    <location>
        <begin position="17"/>
        <end position="27"/>
    </location>
</feature>
<feature type="transmembrane region" description="Helical" evidence="7">
    <location>
        <begin position="44"/>
        <end position="62"/>
    </location>
</feature>
<dbReference type="PANTHER" id="PTHR43791:SF3">
    <property type="entry name" value="MAJOR FACILITATOR SUPERFAMILY (MFS) PROFILE DOMAIN-CONTAINING PROTEIN"/>
    <property type="match status" value="1"/>
</dbReference>
<dbReference type="OMA" id="SIQALIC"/>
<evidence type="ECO:0000256" key="6">
    <source>
        <dbReference type="SAM" id="MobiDB-lite"/>
    </source>
</evidence>
<evidence type="ECO:0000256" key="1">
    <source>
        <dbReference type="ARBA" id="ARBA00004141"/>
    </source>
</evidence>
<keyword evidence="5 7" id="KW-0472">Membrane</keyword>
<reference evidence="10" key="1">
    <citation type="submission" date="2014-04" db="EMBL/GenBank/DDBJ databases">
        <title>Evolutionary Origins and Diversification of the Mycorrhizal Mutualists.</title>
        <authorList>
            <consortium name="DOE Joint Genome Institute"/>
            <consortium name="Mycorrhizal Genomics Consortium"/>
            <person name="Kohler A."/>
            <person name="Kuo A."/>
            <person name="Nagy L.G."/>
            <person name="Floudas D."/>
            <person name="Copeland A."/>
            <person name="Barry K.W."/>
            <person name="Cichocki N."/>
            <person name="Veneault-Fourrey C."/>
            <person name="LaButti K."/>
            <person name="Lindquist E.A."/>
            <person name="Lipzen A."/>
            <person name="Lundell T."/>
            <person name="Morin E."/>
            <person name="Murat C."/>
            <person name="Riley R."/>
            <person name="Ohm R."/>
            <person name="Sun H."/>
            <person name="Tunlid A."/>
            <person name="Henrissat B."/>
            <person name="Grigoriev I.V."/>
            <person name="Hibbett D.S."/>
            <person name="Martin F."/>
        </authorList>
    </citation>
    <scope>NUCLEOTIDE SEQUENCE [LARGE SCALE GENOMIC DNA]</scope>
    <source>
        <strain evidence="10">FD-334 SS-4</strain>
    </source>
</reference>
<evidence type="ECO:0000256" key="7">
    <source>
        <dbReference type="SAM" id="Phobius"/>
    </source>
</evidence>
<dbReference type="InterPro" id="IPR020846">
    <property type="entry name" value="MFS_dom"/>
</dbReference>
<evidence type="ECO:0000259" key="8">
    <source>
        <dbReference type="PROSITE" id="PS50850"/>
    </source>
</evidence>
<feature type="transmembrane region" description="Helical" evidence="7">
    <location>
        <begin position="365"/>
        <end position="386"/>
    </location>
</feature>
<feature type="transmembrane region" description="Helical" evidence="7">
    <location>
        <begin position="135"/>
        <end position="159"/>
    </location>
</feature>
<dbReference type="InterPro" id="IPR011701">
    <property type="entry name" value="MFS"/>
</dbReference>
<dbReference type="EMBL" id="KN817520">
    <property type="protein sequence ID" value="KJA28875.1"/>
    <property type="molecule type" value="Genomic_DNA"/>
</dbReference>
<evidence type="ECO:0000313" key="9">
    <source>
        <dbReference type="EMBL" id="KJA28875.1"/>
    </source>
</evidence>
<feature type="region of interest" description="Disordered" evidence="6">
    <location>
        <begin position="1"/>
        <end position="27"/>
    </location>
</feature>
<dbReference type="SUPFAM" id="SSF103473">
    <property type="entry name" value="MFS general substrate transporter"/>
    <property type="match status" value="1"/>
</dbReference>
<dbReference type="FunFam" id="1.20.1250.20:FF:000018">
    <property type="entry name" value="MFS transporter permease"/>
    <property type="match status" value="1"/>
</dbReference>
<feature type="transmembrane region" description="Helical" evidence="7">
    <location>
        <begin position="111"/>
        <end position="129"/>
    </location>
</feature>
<dbReference type="PROSITE" id="PS50850">
    <property type="entry name" value="MFS"/>
    <property type="match status" value="1"/>
</dbReference>
<gene>
    <name evidence="9" type="ORF">HYPSUDRAFT_61710</name>
</gene>
<feature type="transmembrane region" description="Helical" evidence="7">
    <location>
        <begin position="430"/>
        <end position="452"/>
    </location>
</feature>
<evidence type="ECO:0000256" key="4">
    <source>
        <dbReference type="ARBA" id="ARBA00022989"/>
    </source>
</evidence>
<keyword evidence="4 7" id="KW-1133">Transmembrane helix</keyword>
<accession>A0A0D2QB22</accession>
<keyword evidence="10" id="KW-1185">Reference proteome</keyword>
<dbReference type="InterPro" id="IPR036259">
    <property type="entry name" value="MFS_trans_sf"/>
</dbReference>
<name>A0A0D2QB22_HYPSF</name>
<comment type="subcellular location">
    <subcellularLocation>
        <location evidence="1">Membrane</location>
        <topology evidence="1">Multi-pass membrane protein</topology>
    </subcellularLocation>
</comment>
<feature type="domain" description="Major facilitator superfamily (MFS) profile" evidence="8">
    <location>
        <begin position="44"/>
        <end position="456"/>
    </location>
</feature>
<dbReference type="FunFam" id="1.20.1250.20:FF:000013">
    <property type="entry name" value="MFS general substrate transporter"/>
    <property type="match status" value="1"/>
</dbReference>
<evidence type="ECO:0000256" key="2">
    <source>
        <dbReference type="ARBA" id="ARBA00022448"/>
    </source>
</evidence>
<feature type="transmembrane region" description="Helical" evidence="7">
    <location>
        <begin position="171"/>
        <end position="192"/>
    </location>
</feature>
<feature type="transmembrane region" description="Helical" evidence="7">
    <location>
        <begin position="274"/>
        <end position="298"/>
    </location>
</feature>
<dbReference type="OrthoDB" id="3639251at2759"/>
<dbReference type="Pfam" id="PF07690">
    <property type="entry name" value="MFS_1"/>
    <property type="match status" value="1"/>
</dbReference>
<sequence>MAQSYTSSDEKEKGVSDGSSVTSPTTSEDVAFERKTMRYIDYRIIPILALAYSFALIDRVNLGSAYTAGLGAEFNLQISNRFNIISCVSFVPYILLNVPGSLVLRYFGVRNWLAAITLAWGAVQLSMGYIHSWHLLVLCRVLLGTFEASFFPSMILIISTWYTRHEVQKRIAVFYILSVTASGFSPLLAYALSLLNGKRHISGWRWIFIIEGAITMFLAVITYLFIPAFPDQNSFLTPKQTELVLKRIDNDRGDATPDPITYQRIMKHLSEWTIWVYGLILMCAALPSYALSFFLPIILRDMGYSKTNALLLSAAPYGPPIITTMLIAYFSDKHKHRASYIVGCAMVCITGLSLTAFAHHNHVRYLGVFLTTAGNLGSAPAILAYSSNNVVSQSKKNVQSSLTISVSGIGGIIATTVFRSQDAPRYIPGLSVAMASQAVLAILVGVLTVHFMRENRLVREGKKVAQGQPGFYYTL</sequence>
<feature type="transmembrane region" description="Helical" evidence="7">
    <location>
        <begin position="204"/>
        <end position="226"/>
    </location>
</feature>
<feature type="transmembrane region" description="Helical" evidence="7">
    <location>
        <begin position="398"/>
        <end position="418"/>
    </location>
</feature>
<dbReference type="PANTHER" id="PTHR43791">
    <property type="entry name" value="PERMEASE-RELATED"/>
    <property type="match status" value="1"/>
</dbReference>
<organism evidence="9 10">
    <name type="scientific">Hypholoma sublateritium (strain FD-334 SS-4)</name>
    <dbReference type="NCBI Taxonomy" id="945553"/>
    <lineage>
        <taxon>Eukaryota</taxon>
        <taxon>Fungi</taxon>
        <taxon>Dikarya</taxon>
        <taxon>Basidiomycota</taxon>
        <taxon>Agaricomycotina</taxon>
        <taxon>Agaricomycetes</taxon>
        <taxon>Agaricomycetidae</taxon>
        <taxon>Agaricales</taxon>
        <taxon>Agaricineae</taxon>
        <taxon>Strophariaceae</taxon>
        <taxon>Hypholoma</taxon>
    </lineage>
</organism>
<dbReference type="GO" id="GO:0016020">
    <property type="term" value="C:membrane"/>
    <property type="evidence" value="ECO:0007669"/>
    <property type="project" value="UniProtKB-SubCell"/>
</dbReference>
<evidence type="ECO:0000256" key="5">
    <source>
        <dbReference type="ARBA" id="ARBA00023136"/>
    </source>
</evidence>
<protein>
    <recommendedName>
        <fullName evidence="8">Major facilitator superfamily (MFS) profile domain-containing protein</fullName>
    </recommendedName>
</protein>
<evidence type="ECO:0000256" key="3">
    <source>
        <dbReference type="ARBA" id="ARBA00022692"/>
    </source>
</evidence>
<keyword evidence="3 7" id="KW-0812">Transmembrane</keyword>
<evidence type="ECO:0000313" key="10">
    <source>
        <dbReference type="Proteomes" id="UP000054270"/>
    </source>
</evidence>
<feature type="transmembrane region" description="Helical" evidence="7">
    <location>
        <begin position="310"/>
        <end position="331"/>
    </location>
</feature>
<dbReference type="GO" id="GO:0022857">
    <property type="term" value="F:transmembrane transporter activity"/>
    <property type="evidence" value="ECO:0007669"/>
    <property type="project" value="InterPro"/>
</dbReference>
<feature type="transmembrane region" description="Helical" evidence="7">
    <location>
        <begin position="338"/>
        <end position="359"/>
    </location>
</feature>
<proteinExistence type="predicted"/>